<dbReference type="Pfam" id="PF14765">
    <property type="entry name" value="PS-DH"/>
    <property type="match status" value="1"/>
</dbReference>
<evidence type="ECO:0000313" key="5">
    <source>
        <dbReference type="EMBL" id="OQO09615.1"/>
    </source>
</evidence>
<evidence type="ECO:0000256" key="3">
    <source>
        <dbReference type="PROSITE-ProRule" id="PRU01363"/>
    </source>
</evidence>
<feature type="active site" description="Proton acceptor; for dehydratase activity" evidence="3">
    <location>
        <position position="48"/>
    </location>
</feature>
<name>A0A1V8TE11_9PEZI</name>
<dbReference type="InterPro" id="IPR042104">
    <property type="entry name" value="PKS_dehydratase_sf"/>
</dbReference>
<dbReference type="EMBL" id="NAJO01000010">
    <property type="protein sequence ID" value="OQO09615.1"/>
    <property type="molecule type" value="Genomic_DNA"/>
</dbReference>
<dbReference type="AlphaFoldDB" id="A0A1V8TE11"/>
<evidence type="ECO:0000256" key="1">
    <source>
        <dbReference type="ARBA" id="ARBA00022450"/>
    </source>
</evidence>
<evidence type="ECO:0000256" key="2">
    <source>
        <dbReference type="ARBA" id="ARBA00022553"/>
    </source>
</evidence>
<feature type="active site" description="Proton donor; for dehydratase activity" evidence="3">
    <location>
        <position position="248"/>
    </location>
</feature>
<evidence type="ECO:0000313" key="6">
    <source>
        <dbReference type="Proteomes" id="UP000192596"/>
    </source>
</evidence>
<proteinExistence type="predicted"/>
<protein>
    <recommendedName>
        <fullName evidence="4">PKS/mFAS DH domain-containing protein</fullName>
    </recommendedName>
</protein>
<feature type="region of interest" description="C-terminal hotdog fold" evidence="3">
    <location>
        <begin position="188"/>
        <end position="336"/>
    </location>
</feature>
<dbReference type="PROSITE" id="PS52019">
    <property type="entry name" value="PKS_MFAS_DH"/>
    <property type="match status" value="1"/>
</dbReference>
<organism evidence="5 6">
    <name type="scientific">Cryoendolithus antarcticus</name>
    <dbReference type="NCBI Taxonomy" id="1507870"/>
    <lineage>
        <taxon>Eukaryota</taxon>
        <taxon>Fungi</taxon>
        <taxon>Dikarya</taxon>
        <taxon>Ascomycota</taxon>
        <taxon>Pezizomycotina</taxon>
        <taxon>Dothideomycetes</taxon>
        <taxon>Dothideomycetidae</taxon>
        <taxon>Cladosporiales</taxon>
        <taxon>Cladosporiaceae</taxon>
        <taxon>Cryoendolithus</taxon>
    </lineage>
</organism>
<sequence length="348" mass="38359">MHPTSTYALSASCQQITAESFDASAGTADITIRSCIADPCLWPVIRDHKCNGVNLTPSGLYGDMATTVTKYILSKLHPNSEHTGSERLGLNVADMHVEKTLIADNPQTPEGQWIEMKAHFAGPNVTSPIHCTISQVQPNGTRMHDLAHCTVHPELETSWHADWAPMTPLILTQIQSLESRSRAEATGNIRTVHKAKAYELFKSFVEYDGKYQAMTSVIYSTQPLEATATLSITASAVLRDLAGPYHLDGSCHLSGFLCNAADEDSKKNAYISHGWDSARISSKFQPEGDGVLRNYVRMIPEGKDVLGGTVWVLQGDEIVGVWEGVRFKRIPRRVLNVFLPPPKVRKTY</sequence>
<dbReference type="NCBIfam" id="TIGR04532">
    <property type="entry name" value="PT_fungal_PKS"/>
    <property type="match status" value="1"/>
</dbReference>
<gene>
    <name evidence="5" type="ORF">B0A48_05017</name>
</gene>
<feature type="region of interest" description="N-terminal hotdog fold" evidence="3">
    <location>
        <begin position="14"/>
        <end position="160"/>
    </location>
</feature>
<dbReference type="InterPro" id="IPR030918">
    <property type="entry name" value="PT_fungal_PKS"/>
</dbReference>
<dbReference type="Proteomes" id="UP000192596">
    <property type="component" value="Unassembled WGS sequence"/>
</dbReference>
<keyword evidence="6" id="KW-1185">Reference proteome</keyword>
<comment type="caution">
    <text evidence="5">The sequence shown here is derived from an EMBL/GenBank/DDBJ whole genome shotgun (WGS) entry which is preliminary data.</text>
</comment>
<dbReference type="Gene3D" id="3.10.129.110">
    <property type="entry name" value="Polyketide synthase dehydratase"/>
    <property type="match status" value="1"/>
</dbReference>
<dbReference type="InterPro" id="IPR049551">
    <property type="entry name" value="PKS_DH_C"/>
</dbReference>
<evidence type="ECO:0000259" key="4">
    <source>
        <dbReference type="PROSITE" id="PS52019"/>
    </source>
</evidence>
<dbReference type="InterPro" id="IPR049900">
    <property type="entry name" value="PKS_mFAS_DH"/>
</dbReference>
<keyword evidence="2" id="KW-0597">Phosphoprotein</keyword>
<reference evidence="6" key="1">
    <citation type="submission" date="2017-03" db="EMBL/GenBank/DDBJ databases">
        <title>Genomes of endolithic fungi from Antarctica.</title>
        <authorList>
            <person name="Coleine C."/>
            <person name="Masonjones S."/>
            <person name="Stajich J.E."/>
        </authorList>
    </citation>
    <scope>NUCLEOTIDE SEQUENCE [LARGE SCALE GENOMIC DNA]</scope>
    <source>
        <strain evidence="6">CCFEE 5527</strain>
    </source>
</reference>
<dbReference type="OrthoDB" id="329835at2759"/>
<dbReference type="InParanoid" id="A0A1V8TE11"/>
<feature type="domain" description="PKS/mFAS DH" evidence="4">
    <location>
        <begin position="14"/>
        <end position="336"/>
    </location>
</feature>
<keyword evidence="1" id="KW-0596">Phosphopantetheine</keyword>
<accession>A0A1V8TE11</accession>